<keyword evidence="1" id="KW-0805">Transcription regulation</keyword>
<evidence type="ECO:0000259" key="5">
    <source>
        <dbReference type="PROSITE" id="PS50977"/>
    </source>
</evidence>
<dbReference type="PROSITE" id="PS50977">
    <property type="entry name" value="HTH_TETR_2"/>
    <property type="match status" value="1"/>
</dbReference>
<dbReference type="SUPFAM" id="SSF48498">
    <property type="entry name" value="Tetracyclin repressor-like, C-terminal domain"/>
    <property type="match status" value="1"/>
</dbReference>
<evidence type="ECO:0000313" key="7">
    <source>
        <dbReference type="Proteomes" id="UP001597261"/>
    </source>
</evidence>
<proteinExistence type="predicted"/>
<dbReference type="SUPFAM" id="SSF46689">
    <property type="entry name" value="Homeodomain-like"/>
    <property type="match status" value="1"/>
</dbReference>
<reference evidence="7" key="1">
    <citation type="journal article" date="2019" name="Int. J. Syst. Evol. Microbiol.">
        <title>The Global Catalogue of Microorganisms (GCM) 10K type strain sequencing project: providing services to taxonomists for standard genome sequencing and annotation.</title>
        <authorList>
            <consortium name="The Broad Institute Genomics Platform"/>
            <consortium name="The Broad Institute Genome Sequencing Center for Infectious Disease"/>
            <person name="Wu L."/>
            <person name="Ma J."/>
        </authorList>
    </citation>
    <scope>NUCLEOTIDE SEQUENCE [LARGE SCALE GENOMIC DNA]</scope>
    <source>
        <strain evidence="7">CGMCC 1.12470</strain>
    </source>
</reference>
<dbReference type="EMBL" id="JBHUDX010000052">
    <property type="protein sequence ID" value="MFD1660295.1"/>
    <property type="molecule type" value="Genomic_DNA"/>
</dbReference>
<dbReference type="Pfam" id="PF00440">
    <property type="entry name" value="TetR_N"/>
    <property type="match status" value="1"/>
</dbReference>
<protein>
    <submittedName>
        <fullName evidence="6">TetR/AcrR family transcriptional regulator</fullName>
    </submittedName>
</protein>
<keyword evidence="3" id="KW-0804">Transcription</keyword>
<feature type="DNA-binding region" description="H-T-H motif" evidence="4">
    <location>
        <begin position="25"/>
        <end position="44"/>
    </location>
</feature>
<dbReference type="Proteomes" id="UP001597261">
    <property type="component" value="Unassembled WGS sequence"/>
</dbReference>
<dbReference type="RefSeq" id="WP_381084251.1">
    <property type="nucleotide sequence ID" value="NZ_JBHUDX010000052.1"/>
</dbReference>
<accession>A0ABW4IWG3</accession>
<evidence type="ECO:0000256" key="2">
    <source>
        <dbReference type="ARBA" id="ARBA00023125"/>
    </source>
</evidence>
<dbReference type="Gene3D" id="1.10.357.10">
    <property type="entry name" value="Tetracycline Repressor, domain 2"/>
    <property type="match status" value="1"/>
</dbReference>
<dbReference type="InterPro" id="IPR009057">
    <property type="entry name" value="Homeodomain-like_sf"/>
</dbReference>
<comment type="caution">
    <text evidence="6">The sequence shown here is derived from an EMBL/GenBank/DDBJ whole genome shotgun (WGS) entry which is preliminary data.</text>
</comment>
<dbReference type="PRINTS" id="PR00455">
    <property type="entry name" value="HTHTETR"/>
</dbReference>
<keyword evidence="7" id="KW-1185">Reference proteome</keyword>
<dbReference type="InterPro" id="IPR036271">
    <property type="entry name" value="Tet_transcr_reg_TetR-rel_C_sf"/>
</dbReference>
<evidence type="ECO:0000313" key="6">
    <source>
        <dbReference type="EMBL" id="MFD1660295.1"/>
    </source>
</evidence>
<dbReference type="InterPro" id="IPR050109">
    <property type="entry name" value="HTH-type_TetR-like_transc_reg"/>
</dbReference>
<feature type="domain" description="HTH tetR-type" evidence="5">
    <location>
        <begin position="2"/>
        <end position="62"/>
    </location>
</feature>
<evidence type="ECO:0000256" key="3">
    <source>
        <dbReference type="ARBA" id="ARBA00023163"/>
    </source>
</evidence>
<evidence type="ECO:0000256" key="1">
    <source>
        <dbReference type="ARBA" id="ARBA00023015"/>
    </source>
</evidence>
<dbReference type="PANTHER" id="PTHR30055">
    <property type="entry name" value="HTH-TYPE TRANSCRIPTIONAL REGULATOR RUTR"/>
    <property type="match status" value="1"/>
</dbReference>
<keyword evidence="2 4" id="KW-0238">DNA-binding</keyword>
<dbReference type="PANTHER" id="PTHR30055:SF238">
    <property type="entry name" value="MYCOFACTOCIN BIOSYNTHESIS TRANSCRIPTIONAL REGULATOR MFTR-RELATED"/>
    <property type="match status" value="1"/>
</dbReference>
<gene>
    <name evidence="6" type="ORF">ACFSL4_19330</name>
</gene>
<evidence type="ECO:0000256" key="4">
    <source>
        <dbReference type="PROSITE-ProRule" id="PRU00335"/>
    </source>
</evidence>
<organism evidence="6 7">
    <name type="scientific">Streptomyces caeni</name>
    <dbReference type="NCBI Taxonomy" id="2307231"/>
    <lineage>
        <taxon>Bacteria</taxon>
        <taxon>Bacillati</taxon>
        <taxon>Actinomycetota</taxon>
        <taxon>Actinomycetes</taxon>
        <taxon>Kitasatosporales</taxon>
        <taxon>Streptomycetaceae</taxon>
        <taxon>Streptomyces</taxon>
    </lineage>
</organism>
<name>A0ABW4IWG3_9ACTN</name>
<sequence>MRPTRRRLLDAAEKLVRTTGLSGATTKALAREANCSEAMLYKHFESKDALLVCLLRERLPALLSAAYGDPAHDVADVQGTEQSCRHLVHRTMRFYETALPLLCPLLADPALLAAYSADPLRRSNGTPEEPLTAVISALERWRAAGRIRSDADLETAATSLVGACFQRFFLRHCGFGEETRDQEEFAAALARALARSLA</sequence>
<dbReference type="InterPro" id="IPR001647">
    <property type="entry name" value="HTH_TetR"/>
</dbReference>